<evidence type="ECO:0000256" key="10">
    <source>
        <dbReference type="RuleBase" id="RU364005"/>
    </source>
</evidence>
<keyword evidence="9 10" id="KW-0998">Cell outer membrane</keyword>
<organism evidence="11 12">
    <name type="scientific">Xanthobacter agilis</name>
    <dbReference type="NCBI Taxonomy" id="47492"/>
    <lineage>
        <taxon>Bacteria</taxon>
        <taxon>Pseudomonadati</taxon>
        <taxon>Pseudomonadota</taxon>
        <taxon>Alphaproteobacteria</taxon>
        <taxon>Hyphomicrobiales</taxon>
        <taxon>Xanthobacteraceae</taxon>
        <taxon>Xanthobacter</taxon>
    </lineage>
</organism>
<feature type="signal peptide" evidence="10">
    <location>
        <begin position="1"/>
        <end position="19"/>
    </location>
</feature>
<comment type="subcellular location">
    <subcellularLocation>
        <location evidence="10">Cell outer membrane</location>
        <topology evidence="10">Multi-pass membrane protein</topology>
    </subcellularLocation>
</comment>
<dbReference type="Pfam" id="PF02530">
    <property type="entry name" value="Porin_2"/>
    <property type="match status" value="1"/>
</dbReference>
<dbReference type="Proteomes" id="UP001241747">
    <property type="component" value="Unassembled WGS sequence"/>
</dbReference>
<keyword evidence="4 10" id="KW-0812">Transmembrane</keyword>
<comment type="caution">
    <text evidence="11">The sequence shown here is derived from an EMBL/GenBank/DDBJ whole genome shotgun (WGS) entry which is preliminary data.</text>
</comment>
<name>A0ABU0LJQ5_XANAG</name>
<keyword evidence="5 10" id="KW-0732">Signal</keyword>
<keyword evidence="8 10" id="KW-0472">Membrane</keyword>
<dbReference type="InterPro" id="IPR003684">
    <property type="entry name" value="Porin_alphabac"/>
</dbReference>
<evidence type="ECO:0000256" key="5">
    <source>
        <dbReference type="ARBA" id="ARBA00022729"/>
    </source>
</evidence>
<evidence type="ECO:0000256" key="8">
    <source>
        <dbReference type="ARBA" id="ARBA00023136"/>
    </source>
</evidence>
<keyword evidence="12" id="KW-1185">Reference proteome</keyword>
<protein>
    <recommendedName>
        <fullName evidence="10">Porin</fullName>
    </recommendedName>
</protein>
<evidence type="ECO:0000256" key="3">
    <source>
        <dbReference type="ARBA" id="ARBA00022452"/>
    </source>
</evidence>
<keyword evidence="7 10" id="KW-0626">Porin</keyword>
<keyword evidence="3 10" id="KW-1134">Transmembrane beta strand</keyword>
<evidence type="ECO:0000313" key="11">
    <source>
        <dbReference type="EMBL" id="MDQ0507313.1"/>
    </source>
</evidence>
<sequence length="487" mass="51514">MQLLLGGVAGLTTVSAATAADLPVKAKAVEYVKVCSAYGAGYFYIPGTDTCLKLGGFVRFDTYVNAVGTFSPAINSVAAAAFNGPGAATLGYPFRDADDPQYLTRTRAVFETDARTNTDYGTLRSYLRFGSNWDSEQSPGSTAGANLFFDRAFIQFAGFTFGYTSSMFDPYKDFMMTIPMATSMAKTTLLAYTAEFGNGFSASLSLEDAANRATGVQMSGSTAQPVNNVSSTTTGLSYTNFMAGQDAPDIIANLRVEQAWGSAQVSGALHQVGVMDPLYVSGLTGVDSSSTWGYALGAFLEVNLPVLAKGDSIFFQANYAKGGAYYLGLSSSDQVRAVSVGRINLSQLPNGALAANGAFYTVADAVATSAYGDYELTSGWAVQGQFRHFWTPSVRSALLVDYVAYEVPQNTVAAYNFNMWQLGVNTIWSPVKNLDIGAELLYTKLDGSVPLGNYSSVSNTANGAAQASLVGGSTDVWSGGVRVQRNF</sequence>
<evidence type="ECO:0000256" key="6">
    <source>
        <dbReference type="ARBA" id="ARBA00023065"/>
    </source>
</evidence>
<evidence type="ECO:0000313" key="12">
    <source>
        <dbReference type="Proteomes" id="UP001241747"/>
    </source>
</evidence>
<evidence type="ECO:0000256" key="9">
    <source>
        <dbReference type="ARBA" id="ARBA00023237"/>
    </source>
</evidence>
<reference evidence="11 12" key="1">
    <citation type="submission" date="2023-07" db="EMBL/GenBank/DDBJ databases">
        <title>Genomic Encyclopedia of Type Strains, Phase IV (KMG-IV): sequencing the most valuable type-strain genomes for metagenomic binning, comparative biology and taxonomic classification.</title>
        <authorList>
            <person name="Goeker M."/>
        </authorList>
    </citation>
    <scope>NUCLEOTIDE SEQUENCE [LARGE SCALE GENOMIC DNA]</scope>
    <source>
        <strain evidence="11 12">DSM 3770</strain>
    </source>
</reference>
<dbReference type="EMBL" id="JAUSVY010000016">
    <property type="protein sequence ID" value="MDQ0507313.1"/>
    <property type="molecule type" value="Genomic_DNA"/>
</dbReference>
<comment type="domain">
    <text evidence="10">Consists of 16-stranded beta-barrel sheets, with large surface-exposed loops, that form a transmembrane pore at the center of each barrel. The pore is partially ocluded by a peptide loop that folds into the pore lumen.</text>
</comment>
<comment type="similarity">
    <text evidence="1 10">Belongs to the alphaproteobacteria porin family.</text>
</comment>
<proteinExistence type="inferred from homology"/>
<feature type="chain" id="PRO_5044977233" description="Porin" evidence="10">
    <location>
        <begin position="20"/>
        <end position="487"/>
    </location>
</feature>
<comment type="function">
    <text evidence="10">Forms passive diffusion pores that allow small molecular weight hydrophilic materials across the outer membrane.</text>
</comment>
<keyword evidence="6 10" id="KW-0406">Ion transport</keyword>
<evidence type="ECO:0000256" key="7">
    <source>
        <dbReference type="ARBA" id="ARBA00023114"/>
    </source>
</evidence>
<evidence type="ECO:0000256" key="4">
    <source>
        <dbReference type="ARBA" id="ARBA00022692"/>
    </source>
</evidence>
<evidence type="ECO:0000256" key="2">
    <source>
        <dbReference type="ARBA" id="ARBA00022448"/>
    </source>
</evidence>
<dbReference type="RefSeq" id="WP_237347443.1">
    <property type="nucleotide sequence ID" value="NZ_JABWGX010000035.1"/>
</dbReference>
<keyword evidence="2 10" id="KW-0813">Transport</keyword>
<accession>A0ABU0LJQ5</accession>
<gene>
    <name evidence="11" type="ORF">QOZ94_004136</name>
</gene>
<evidence type="ECO:0000256" key="1">
    <source>
        <dbReference type="ARBA" id="ARBA00009521"/>
    </source>
</evidence>